<evidence type="ECO:0000256" key="2">
    <source>
        <dbReference type="ARBA" id="ARBA00023012"/>
    </source>
</evidence>
<proteinExistence type="predicted"/>
<dbReference type="InterPro" id="IPR011006">
    <property type="entry name" value="CheY-like_superfamily"/>
</dbReference>
<dbReference type="PANTHER" id="PTHR44591:SF14">
    <property type="entry name" value="PROTEIN PILG"/>
    <property type="match status" value="1"/>
</dbReference>
<feature type="modified residue" description="4-aspartylphosphate" evidence="3">
    <location>
        <position position="56"/>
    </location>
</feature>
<evidence type="ECO:0000313" key="5">
    <source>
        <dbReference type="EMBL" id="BBM85046.1"/>
    </source>
</evidence>
<gene>
    <name evidence="5" type="ORF">UABAM_03409</name>
</gene>
<dbReference type="SUPFAM" id="SSF52172">
    <property type="entry name" value="CheY-like"/>
    <property type="match status" value="1"/>
</dbReference>
<keyword evidence="1 3" id="KW-0597">Phosphoprotein</keyword>
<evidence type="ECO:0000256" key="1">
    <source>
        <dbReference type="ARBA" id="ARBA00022553"/>
    </source>
</evidence>
<dbReference type="Proteomes" id="UP000326354">
    <property type="component" value="Chromosome"/>
</dbReference>
<dbReference type="GO" id="GO:0000160">
    <property type="term" value="P:phosphorelay signal transduction system"/>
    <property type="evidence" value="ECO:0007669"/>
    <property type="project" value="UniProtKB-KW"/>
</dbReference>
<protein>
    <submittedName>
        <fullName evidence="5">Chemotaxis protein CheY homolog</fullName>
    </submittedName>
</protein>
<sequence>MKLKALVVDDSRTMRLLVMKNLRDADITTFDFVEAEDGEQAMLKLKKQQPDIFFVDWNMPKMSGIDLVRKLRSLERFKDTPIIMVTSEKGMDKVIEAIDKAGADDYISKPFTPQIFRSKVSRLVELG</sequence>
<dbReference type="KEGG" id="uam:UABAM_03409"/>
<dbReference type="InterPro" id="IPR050595">
    <property type="entry name" value="Bact_response_regulator"/>
</dbReference>
<organism evidence="5 6">
    <name type="scientific">Uabimicrobium amorphum</name>
    <dbReference type="NCBI Taxonomy" id="2596890"/>
    <lineage>
        <taxon>Bacteria</taxon>
        <taxon>Pseudomonadati</taxon>
        <taxon>Planctomycetota</taxon>
        <taxon>Candidatus Uabimicrobiia</taxon>
        <taxon>Candidatus Uabimicrobiales</taxon>
        <taxon>Candidatus Uabimicrobiaceae</taxon>
        <taxon>Candidatus Uabimicrobium</taxon>
    </lineage>
</organism>
<keyword evidence="2" id="KW-0902">Two-component regulatory system</keyword>
<dbReference type="PANTHER" id="PTHR44591">
    <property type="entry name" value="STRESS RESPONSE REGULATOR PROTEIN 1"/>
    <property type="match status" value="1"/>
</dbReference>
<dbReference type="EMBL" id="AP019860">
    <property type="protein sequence ID" value="BBM85046.1"/>
    <property type="molecule type" value="Genomic_DNA"/>
</dbReference>
<evidence type="ECO:0000256" key="3">
    <source>
        <dbReference type="PROSITE-ProRule" id="PRU00169"/>
    </source>
</evidence>
<keyword evidence="6" id="KW-1185">Reference proteome</keyword>
<dbReference type="Gene3D" id="3.40.50.2300">
    <property type="match status" value="1"/>
</dbReference>
<evidence type="ECO:0000313" key="6">
    <source>
        <dbReference type="Proteomes" id="UP000326354"/>
    </source>
</evidence>
<dbReference type="SMART" id="SM00448">
    <property type="entry name" value="REC"/>
    <property type="match status" value="1"/>
</dbReference>
<dbReference type="InterPro" id="IPR001789">
    <property type="entry name" value="Sig_transdc_resp-reg_receiver"/>
</dbReference>
<dbReference type="PROSITE" id="PS50110">
    <property type="entry name" value="RESPONSE_REGULATORY"/>
    <property type="match status" value="1"/>
</dbReference>
<name>A0A5S9IP54_UABAM</name>
<dbReference type="Pfam" id="PF00072">
    <property type="entry name" value="Response_reg"/>
    <property type="match status" value="1"/>
</dbReference>
<feature type="domain" description="Response regulatory" evidence="4">
    <location>
        <begin position="4"/>
        <end position="124"/>
    </location>
</feature>
<dbReference type="AlphaFoldDB" id="A0A5S9IP54"/>
<accession>A0A5S9IP54</accession>
<evidence type="ECO:0000259" key="4">
    <source>
        <dbReference type="PROSITE" id="PS50110"/>
    </source>
</evidence>
<reference evidence="5 6" key="1">
    <citation type="submission" date="2019-08" db="EMBL/GenBank/DDBJ databases">
        <title>Complete genome sequence of Candidatus Uab amorphum.</title>
        <authorList>
            <person name="Shiratori T."/>
            <person name="Suzuki S."/>
            <person name="Kakizawa Y."/>
            <person name="Ishida K."/>
        </authorList>
    </citation>
    <scope>NUCLEOTIDE SEQUENCE [LARGE SCALE GENOMIC DNA]</scope>
    <source>
        <strain evidence="5 6">SRT547</strain>
    </source>
</reference>